<dbReference type="EMBL" id="LKCN02000019">
    <property type="protein sequence ID" value="RCI08401.1"/>
    <property type="molecule type" value="Genomic_DNA"/>
</dbReference>
<dbReference type="AlphaFoldDB" id="A0A367L1V2"/>
<organism evidence="1 2">
    <name type="scientific">Ophiocordyceps polyrhachis-furcata BCC 54312</name>
    <dbReference type="NCBI Taxonomy" id="1330021"/>
    <lineage>
        <taxon>Eukaryota</taxon>
        <taxon>Fungi</taxon>
        <taxon>Dikarya</taxon>
        <taxon>Ascomycota</taxon>
        <taxon>Pezizomycotina</taxon>
        <taxon>Sordariomycetes</taxon>
        <taxon>Hypocreomycetidae</taxon>
        <taxon>Hypocreales</taxon>
        <taxon>Ophiocordycipitaceae</taxon>
        <taxon>Ophiocordyceps</taxon>
    </lineage>
</organism>
<evidence type="ECO:0000313" key="2">
    <source>
        <dbReference type="Proteomes" id="UP000253664"/>
    </source>
</evidence>
<keyword evidence="2" id="KW-1185">Reference proteome</keyword>
<name>A0A367L1V2_9HYPO</name>
<gene>
    <name evidence="1" type="ORF">L249_8829</name>
</gene>
<dbReference type="Proteomes" id="UP000253664">
    <property type="component" value="Unassembled WGS sequence"/>
</dbReference>
<reference evidence="1 2" key="1">
    <citation type="journal article" date="2015" name="BMC Genomics">
        <title>Insights from the genome of Ophiocordyceps polyrhachis-furcata to pathogenicity and host specificity in insect fungi.</title>
        <authorList>
            <person name="Wichadakul D."/>
            <person name="Kobmoo N."/>
            <person name="Ingsriswang S."/>
            <person name="Tangphatsornruang S."/>
            <person name="Chantasingh D."/>
            <person name="Luangsa-ard J.J."/>
            <person name="Eurwilaichitr L."/>
        </authorList>
    </citation>
    <scope>NUCLEOTIDE SEQUENCE [LARGE SCALE GENOMIC DNA]</scope>
    <source>
        <strain evidence="1 2">BCC 54312</strain>
    </source>
</reference>
<sequence length="43" mass="5182">MMKRQRALCCCQTFVSQMMYLVDLFRDSRVTPHDEDAERERGK</sequence>
<evidence type="ECO:0000313" key="1">
    <source>
        <dbReference type="EMBL" id="RCI08401.1"/>
    </source>
</evidence>
<comment type="caution">
    <text evidence="1">The sequence shown here is derived from an EMBL/GenBank/DDBJ whole genome shotgun (WGS) entry which is preliminary data.</text>
</comment>
<feature type="non-terminal residue" evidence="1">
    <location>
        <position position="43"/>
    </location>
</feature>
<proteinExistence type="predicted"/>
<protein>
    <submittedName>
        <fullName evidence="1">Uncharacterized protein</fullName>
    </submittedName>
</protein>
<accession>A0A367L1V2</accession>